<name>A0A928VT43_9CYAN</name>
<keyword evidence="1" id="KW-0732">Signal</keyword>
<dbReference type="NCBIfam" id="NF038133">
    <property type="entry name" value="choice_anch_L"/>
    <property type="match status" value="1"/>
</dbReference>
<evidence type="ECO:0000313" key="3">
    <source>
        <dbReference type="Proteomes" id="UP000625316"/>
    </source>
</evidence>
<evidence type="ECO:0000256" key="1">
    <source>
        <dbReference type="SAM" id="SignalP"/>
    </source>
</evidence>
<dbReference type="Proteomes" id="UP000625316">
    <property type="component" value="Unassembled WGS sequence"/>
</dbReference>
<sequence>MKLISTLGSTLVILAGLGLMPAAANAQFFSVEQSSDPQRLQTSLFGNQTDLNITGFDLGAIPGGFGLYENGDFLGLAPTGLVINTGQVEGLAARNCADGVNPVILGDATRPCNDRVQPTPFANDLNLNSNFVEINDNGEEIDIPDEVILKIIFDANQSGQLNLRYVFGSEAYPEFVPPAPSADDDFFQISRLNADGEQQLTRTSVGTAAFQSNLIGTDNSLQTALDGLTQPIDISIPFTIGQNQFVFRLADVGIDEGFDSTVFIQQISVESDPIESIPTPSLVFGFAWMGFLRWRDRLKQR</sequence>
<organism evidence="2 3">
    <name type="scientific">Romeriopsis navalis LEGE 11480</name>
    <dbReference type="NCBI Taxonomy" id="2777977"/>
    <lineage>
        <taxon>Bacteria</taxon>
        <taxon>Bacillati</taxon>
        <taxon>Cyanobacteriota</taxon>
        <taxon>Cyanophyceae</taxon>
        <taxon>Leptolyngbyales</taxon>
        <taxon>Leptolyngbyaceae</taxon>
        <taxon>Romeriopsis</taxon>
        <taxon>Romeriopsis navalis</taxon>
    </lineage>
</organism>
<protein>
    <submittedName>
        <fullName evidence="2">Choice-of-anchor L domain-containing protein</fullName>
    </submittedName>
</protein>
<evidence type="ECO:0000313" key="2">
    <source>
        <dbReference type="EMBL" id="MBE9032062.1"/>
    </source>
</evidence>
<dbReference type="RefSeq" id="WP_264326888.1">
    <property type="nucleotide sequence ID" value="NZ_JADEXQ010000086.1"/>
</dbReference>
<dbReference type="EMBL" id="JADEXQ010000086">
    <property type="protein sequence ID" value="MBE9032062.1"/>
    <property type="molecule type" value="Genomic_DNA"/>
</dbReference>
<dbReference type="AlphaFoldDB" id="A0A928VT43"/>
<feature type="signal peptide" evidence="1">
    <location>
        <begin position="1"/>
        <end position="26"/>
    </location>
</feature>
<keyword evidence="3" id="KW-1185">Reference proteome</keyword>
<dbReference type="InterPro" id="IPR049804">
    <property type="entry name" value="Choice_anch_L"/>
</dbReference>
<feature type="chain" id="PRO_5037618549" evidence="1">
    <location>
        <begin position="27"/>
        <end position="301"/>
    </location>
</feature>
<accession>A0A928VT43</accession>
<comment type="caution">
    <text evidence="2">The sequence shown here is derived from an EMBL/GenBank/DDBJ whole genome shotgun (WGS) entry which is preliminary data.</text>
</comment>
<gene>
    <name evidence="2" type="ORF">IQ266_20190</name>
</gene>
<proteinExistence type="predicted"/>
<reference evidence="2" key="1">
    <citation type="submission" date="2020-10" db="EMBL/GenBank/DDBJ databases">
        <authorList>
            <person name="Castelo-Branco R."/>
            <person name="Eusebio N."/>
            <person name="Adriana R."/>
            <person name="Vieira A."/>
            <person name="Brugerolle De Fraissinette N."/>
            <person name="Rezende De Castro R."/>
            <person name="Schneider M.P."/>
            <person name="Vasconcelos V."/>
            <person name="Leao P.N."/>
        </authorList>
    </citation>
    <scope>NUCLEOTIDE SEQUENCE</scope>
    <source>
        <strain evidence="2">LEGE 11480</strain>
    </source>
</reference>